<feature type="region of interest" description="Disordered" evidence="1">
    <location>
        <begin position="719"/>
        <end position="746"/>
    </location>
</feature>
<feature type="compositionally biased region" description="Basic and acidic residues" evidence="1">
    <location>
        <begin position="826"/>
        <end position="841"/>
    </location>
</feature>
<dbReference type="EMBL" id="JAPNKA010000001">
    <property type="protein sequence ID" value="MCY1078692.1"/>
    <property type="molecule type" value="Genomic_DNA"/>
</dbReference>
<keyword evidence="4" id="KW-1185">Reference proteome</keyword>
<accession>A0ABT4AAI8</accession>
<feature type="domain" description="eCIS core" evidence="2">
    <location>
        <begin position="45"/>
        <end position="121"/>
    </location>
</feature>
<dbReference type="Proteomes" id="UP001207654">
    <property type="component" value="Unassembled WGS sequence"/>
</dbReference>
<gene>
    <name evidence="3" type="ORF">OV287_29915</name>
</gene>
<comment type="caution">
    <text evidence="3">The sequence shown here is derived from an EMBL/GenBank/DDBJ whole genome shotgun (WGS) entry which is preliminary data.</text>
</comment>
<evidence type="ECO:0000256" key="1">
    <source>
        <dbReference type="SAM" id="MobiDB-lite"/>
    </source>
</evidence>
<name>A0ABT4AAI8_9BACT</name>
<feature type="compositionally biased region" description="Basic and acidic residues" evidence="1">
    <location>
        <begin position="385"/>
        <end position="410"/>
    </location>
</feature>
<sequence length="976" mass="105056">MSTSQHVARQASGQAPAASLSSSATMVSTSTPTPAETRAPTRGEPLPDETRHFFEPRFGHSFADVRVFADDTAAAAARAAEANAFTLGRSIVFGAGQWAPGTDTGRQLLAHELAHVVQQQARPPSEWRLQRQACGHDKAEGSGCAGLREVATDKLIALDRYIVELGLKRHFPGSWISQVYSPPNPVKKGKKFGKVDALKIKEGSALEAEVLEIKSRNTTGYGISGESTGGCKVATDETTGYVTALQALAPQMVTVSSQLAPGGGYMIADDAGQQRCRTAPALKVLAAAGVDVKDPDTVTAWCVYNSIQNRLGHAFTQGFSSVSFTASTESSPGTDYPAFYWASGTCGRGRKKRPARKGLLFQVNGAGGLSYRCERSCPPEDEEEEKRKEKEKAAETTVEARDEKQPRLEEISPDYDPYEEGDPIPSEGIDRTQVVITTLLGTSAVYAAHLAYKKAKIAAEKKALEAVRDRALAEMKRRGAGEASKMLNSQNASKFGKKAYEQVIDKADDVGRRVGKGIEKKVERRLTRMLGEKAAKTALSKGARAIPYIGLVLTATEVFGIMENVAHGAELGVGLSGDEVDLSGSTQLGDQPESGEKPTVEGILRDTRIEVDVDRIPGAKGVIELQTDNVKLSGKPASDGDVVTVDLKLKMKNTTITIRQDGVVRGNDVVISGDVEIIDSQIEIDLPEGTMLEPAEGGGKKRIIKGVKVKITSVGKSAGEGGTLDIPEGQAPADKDKTATPEPVSEERKKLLTEVNAEPRMKKLAEAVFAKKGVRVPDEALQRLIALKEALSRHPELVDAFISSLEKAENFDILRDLIAPMEEALKKADEQKPEEEKKKLPEGTATTTPPTTAPPSTRPPTVTTPGPTRPPATAVKFTDVMPKMTFPRRTTVEKSPPQTLTGTIELTLDTSSGQRVYRFTVSGTFVKALKPHEGEAWRAEYDCTIPSGVITSEQGDEPIQFSDGRTNQRFEFDVDK</sequence>
<evidence type="ECO:0000259" key="2">
    <source>
        <dbReference type="Pfam" id="PF13699"/>
    </source>
</evidence>
<reference evidence="3 4" key="1">
    <citation type="submission" date="2022-11" db="EMBL/GenBank/DDBJ databases">
        <title>Minimal conservation of predation-associated metabolite biosynthetic gene clusters underscores biosynthetic potential of Myxococcota including descriptions for ten novel species: Archangium lansinium sp. nov., Myxococcus landrumus sp. nov., Nannocystis bai.</title>
        <authorList>
            <person name="Ahearne A."/>
            <person name="Stevens C."/>
            <person name="Phillips K."/>
        </authorList>
    </citation>
    <scope>NUCLEOTIDE SEQUENCE [LARGE SCALE GENOMIC DNA]</scope>
    <source>
        <strain evidence="3 4">MIWBW</strain>
    </source>
</reference>
<feature type="compositionally biased region" description="Low complexity" evidence="1">
    <location>
        <begin position="859"/>
        <end position="874"/>
    </location>
</feature>
<evidence type="ECO:0000313" key="3">
    <source>
        <dbReference type="EMBL" id="MCY1078692.1"/>
    </source>
</evidence>
<feature type="compositionally biased region" description="Low complexity" evidence="1">
    <location>
        <begin position="17"/>
        <end position="42"/>
    </location>
</feature>
<proteinExistence type="predicted"/>
<dbReference type="RefSeq" id="WP_267537457.1">
    <property type="nucleotide sequence ID" value="NZ_JAPNKA010000001.1"/>
</dbReference>
<evidence type="ECO:0000313" key="4">
    <source>
        <dbReference type="Proteomes" id="UP001207654"/>
    </source>
</evidence>
<dbReference type="Pfam" id="PF13699">
    <property type="entry name" value="eCIS_core"/>
    <property type="match status" value="1"/>
</dbReference>
<feature type="region of interest" description="Disordered" evidence="1">
    <location>
        <begin position="826"/>
        <end position="874"/>
    </location>
</feature>
<feature type="compositionally biased region" description="Acidic residues" evidence="1">
    <location>
        <begin position="411"/>
        <end position="422"/>
    </location>
</feature>
<feature type="region of interest" description="Disordered" evidence="1">
    <location>
        <begin position="372"/>
        <end position="427"/>
    </location>
</feature>
<feature type="region of interest" description="Disordered" evidence="1">
    <location>
        <begin position="1"/>
        <end position="52"/>
    </location>
</feature>
<organism evidence="3 4">
    <name type="scientific">Archangium lansingense</name>
    <dbReference type="NCBI Taxonomy" id="2995310"/>
    <lineage>
        <taxon>Bacteria</taxon>
        <taxon>Pseudomonadati</taxon>
        <taxon>Myxococcota</taxon>
        <taxon>Myxococcia</taxon>
        <taxon>Myxococcales</taxon>
        <taxon>Cystobacterineae</taxon>
        <taxon>Archangiaceae</taxon>
        <taxon>Archangium</taxon>
    </lineage>
</organism>
<feature type="compositionally biased region" description="Polar residues" evidence="1">
    <location>
        <begin position="1"/>
        <end position="13"/>
    </location>
</feature>
<dbReference type="InterPro" id="IPR025295">
    <property type="entry name" value="eCIS_core_dom"/>
</dbReference>
<protein>
    <submittedName>
        <fullName evidence="3">DUF4157 domain-containing protein</fullName>
    </submittedName>
</protein>
<feature type="compositionally biased region" description="Basic and acidic residues" evidence="1">
    <location>
        <begin position="733"/>
        <end position="746"/>
    </location>
</feature>